<dbReference type="GO" id="GO:0016491">
    <property type="term" value="F:oxidoreductase activity"/>
    <property type="evidence" value="ECO:0007669"/>
    <property type="project" value="UniProtKB-KW"/>
</dbReference>
<dbReference type="InterPro" id="IPR050416">
    <property type="entry name" value="FAD-linked_Oxidoreductase"/>
</dbReference>
<proteinExistence type="inferred from homology"/>
<evidence type="ECO:0000256" key="5">
    <source>
        <dbReference type="ARBA" id="ARBA00023002"/>
    </source>
</evidence>
<dbReference type="InterPro" id="IPR016166">
    <property type="entry name" value="FAD-bd_PCMH"/>
</dbReference>
<dbReference type="AlphaFoldDB" id="A0A0N9HZS3"/>
<dbReference type="InterPro" id="IPR006094">
    <property type="entry name" value="Oxid_FAD_bind_N"/>
</dbReference>
<reference evidence="7 8" key="1">
    <citation type="submission" date="2015-07" db="EMBL/GenBank/DDBJ databases">
        <title>Genome sequencing of Kibdelosporangium phytohabitans.</title>
        <authorList>
            <person name="Qin S."/>
            <person name="Xing K."/>
        </authorList>
    </citation>
    <scope>NUCLEOTIDE SEQUENCE [LARGE SCALE GENOMIC DNA]</scope>
    <source>
        <strain evidence="7 8">KLBMP1111</strain>
    </source>
</reference>
<name>A0A0N9HZS3_9PSEU</name>
<dbReference type="SUPFAM" id="SSF56176">
    <property type="entry name" value="FAD-binding/transporter-associated domain-like"/>
    <property type="match status" value="1"/>
</dbReference>
<organism evidence="7 8">
    <name type="scientific">Kibdelosporangium phytohabitans</name>
    <dbReference type="NCBI Taxonomy" id="860235"/>
    <lineage>
        <taxon>Bacteria</taxon>
        <taxon>Bacillati</taxon>
        <taxon>Actinomycetota</taxon>
        <taxon>Actinomycetes</taxon>
        <taxon>Pseudonocardiales</taxon>
        <taxon>Pseudonocardiaceae</taxon>
        <taxon>Kibdelosporangium</taxon>
    </lineage>
</organism>
<dbReference type="Proteomes" id="UP000063699">
    <property type="component" value="Chromosome"/>
</dbReference>
<dbReference type="PANTHER" id="PTHR42973:SF39">
    <property type="entry name" value="FAD-BINDING PCMH-TYPE DOMAIN-CONTAINING PROTEIN"/>
    <property type="match status" value="1"/>
</dbReference>
<dbReference type="STRING" id="860235.AOZ06_31560"/>
<dbReference type="Pfam" id="PF01565">
    <property type="entry name" value="FAD_binding_4"/>
    <property type="match status" value="1"/>
</dbReference>
<comment type="cofactor">
    <cofactor evidence="1">
        <name>FAD</name>
        <dbReference type="ChEBI" id="CHEBI:57692"/>
    </cofactor>
</comment>
<dbReference type="Gene3D" id="3.30.465.10">
    <property type="match status" value="1"/>
</dbReference>
<feature type="domain" description="FAD-binding PCMH-type" evidence="6">
    <location>
        <begin position="8"/>
        <end position="174"/>
    </location>
</feature>
<dbReference type="EMBL" id="CP012752">
    <property type="protein sequence ID" value="ALG10821.1"/>
    <property type="molecule type" value="Genomic_DNA"/>
</dbReference>
<dbReference type="OrthoDB" id="5169292at2"/>
<dbReference type="PANTHER" id="PTHR42973">
    <property type="entry name" value="BINDING OXIDOREDUCTASE, PUTATIVE (AFU_ORTHOLOGUE AFUA_1G17690)-RELATED"/>
    <property type="match status" value="1"/>
</dbReference>
<dbReference type="PROSITE" id="PS51387">
    <property type="entry name" value="FAD_PCMH"/>
    <property type="match status" value="1"/>
</dbReference>
<evidence type="ECO:0000256" key="2">
    <source>
        <dbReference type="ARBA" id="ARBA00005466"/>
    </source>
</evidence>
<keyword evidence="3" id="KW-0285">Flavoprotein</keyword>
<keyword evidence="5" id="KW-0560">Oxidoreductase</keyword>
<dbReference type="Gene3D" id="3.40.462.20">
    <property type="match status" value="1"/>
</dbReference>
<accession>A0A0N9HZS3</accession>
<evidence type="ECO:0000256" key="1">
    <source>
        <dbReference type="ARBA" id="ARBA00001974"/>
    </source>
</evidence>
<keyword evidence="4" id="KW-0274">FAD</keyword>
<evidence type="ECO:0000313" key="7">
    <source>
        <dbReference type="EMBL" id="ALG10821.1"/>
    </source>
</evidence>
<dbReference type="GO" id="GO:0071949">
    <property type="term" value="F:FAD binding"/>
    <property type="evidence" value="ECO:0007669"/>
    <property type="project" value="InterPro"/>
</dbReference>
<keyword evidence="8" id="KW-1185">Reference proteome</keyword>
<evidence type="ECO:0000259" key="6">
    <source>
        <dbReference type="PROSITE" id="PS51387"/>
    </source>
</evidence>
<gene>
    <name evidence="7" type="ORF">AOZ06_31560</name>
</gene>
<comment type="similarity">
    <text evidence="2">Belongs to the oxygen-dependent FAD-linked oxidoreductase family.</text>
</comment>
<dbReference type="KEGG" id="kphy:AOZ06_31560"/>
<protein>
    <recommendedName>
        <fullName evidence="6">FAD-binding PCMH-type domain-containing protein</fullName>
    </recommendedName>
</protein>
<dbReference type="InterPro" id="IPR036318">
    <property type="entry name" value="FAD-bd_PCMH-like_sf"/>
</dbReference>
<dbReference type="RefSeq" id="WP_054292723.1">
    <property type="nucleotide sequence ID" value="NZ_CP012752.1"/>
</dbReference>
<dbReference type="InterPro" id="IPR016169">
    <property type="entry name" value="FAD-bd_PCMH_sub2"/>
</dbReference>
<evidence type="ECO:0000313" key="8">
    <source>
        <dbReference type="Proteomes" id="UP000063699"/>
    </source>
</evidence>
<sequence length="426" mass="44594">MKTFNLAAPVDPADSAVAHTVGDVQAAVSRAVSKGLRVRTYTTGHAAATFGPMHDALLIRTELEGGVRVDPDARTAWIPAGTLWGAVVAATSPHGLVAVHGTAATVGVVGYLLRGGVSFYSRRFGLAPNTVRSIELVTADGQVRTADAELLWALRGGGGGFGVVTAVEVELFPVASVITGASFWPVSEAGRVVKLWRDWAREAPESVSTSLRLMNMVAAPGRPESITSGQVVCVDGAIISETPDLADAREVRDGLLGPLGKPVHDTWRETGPEAVLATHMDPPNPVRAFGDHMLLSDVDVDAFVRLAGAGSPLLSAELRQLGGAVGRPHPEGGALDHVAEPFVYQCVGSAADPEAAATGKRRAGLIRSELAPWDTGRTIPSFVGSFTQPQGHLDAEQVVTVDRIRQKVDPDGVFRGDIMPNATLTS</sequence>
<evidence type="ECO:0000256" key="3">
    <source>
        <dbReference type="ARBA" id="ARBA00022630"/>
    </source>
</evidence>
<evidence type="ECO:0000256" key="4">
    <source>
        <dbReference type="ARBA" id="ARBA00022827"/>
    </source>
</evidence>